<keyword evidence="2" id="KW-1185">Reference proteome</keyword>
<comment type="caution">
    <text evidence="1">The sequence shown here is derived from an EMBL/GenBank/DDBJ whole genome shotgun (WGS) entry which is preliminary data.</text>
</comment>
<reference evidence="1 2" key="1">
    <citation type="submission" date="2018-06" db="EMBL/GenBank/DDBJ databases">
        <title>Mucibacter soli gen. nov., sp. nov., a new member of the family Chitinophagaceae producing mucin.</title>
        <authorList>
            <person name="Kim M.-K."/>
            <person name="Park S."/>
            <person name="Kim T.-S."/>
            <person name="Joung Y."/>
            <person name="Han J.-H."/>
            <person name="Kim S.B."/>
        </authorList>
    </citation>
    <scope>NUCLEOTIDE SEQUENCE [LARGE SCALE GENOMIC DNA]</scope>
    <source>
        <strain evidence="1 2">R1-15</strain>
    </source>
</reference>
<dbReference type="Proteomes" id="UP000248745">
    <property type="component" value="Unassembled WGS sequence"/>
</dbReference>
<name>A0A2W2AH40_9BACT</name>
<proteinExistence type="predicted"/>
<protein>
    <submittedName>
        <fullName evidence="1">Uncharacterized protein</fullName>
    </submittedName>
</protein>
<dbReference type="EMBL" id="QKTW01000002">
    <property type="protein sequence ID" value="PZF74805.1"/>
    <property type="molecule type" value="Genomic_DNA"/>
</dbReference>
<accession>A0A2W2AH40</accession>
<organism evidence="1 2">
    <name type="scientific">Taibaiella soli</name>
    <dbReference type="NCBI Taxonomy" id="1649169"/>
    <lineage>
        <taxon>Bacteria</taxon>
        <taxon>Pseudomonadati</taxon>
        <taxon>Bacteroidota</taxon>
        <taxon>Chitinophagia</taxon>
        <taxon>Chitinophagales</taxon>
        <taxon>Chitinophagaceae</taxon>
        <taxon>Taibaiella</taxon>
    </lineage>
</organism>
<dbReference type="AlphaFoldDB" id="A0A2W2AH40"/>
<gene>
    <name evidence="1" type="ORF">DN068_00995</name>
</gene>
<evidence type="ECO:0000313" key="2">
    <source>
        <dbReference type="Proteomes" id="UP000248745"/>
    </source>
</evidence>
<evidence type="ECO:0000313" key="1">
    <source>
        <dbReference type="EMBL" id="PZF74805.1"/>
    </source>
</evidence>
<sequence>MPFAVSGVKLFQSVEMIKCTNAFIIACLFVMTATAQEIPARINYGEKFAGKIYPHCFNYVAVTLKPVERTKNFVLKNDSLIIVQNTAPMYYDFHIKVKIKASHYTVKVLEKNKQIGVIILQMAPKPLEPRVYLTGTSGLDNSLNQMARQLTNLTCEETGYGRGYWKIVSYVATFVSGEKYYTVRMKGDDQFPEKAKEFYGTFTPLKGQVFIKDLVVMDDDSTVYNVGDYQVCPEVKKL</sequence>